<keyword evidence="3" id="KW-0808">Transferase</keyword>
<dbReference type="GO" id="GO:0005737">
    <property type="term" value="C:cytoplasm"/>
    <property type="evidence" value="ECO:0007669"/>
    <property type="project" value="TreeGrafter"/>
</dbReference>
<evidence type="ECO:0000256" key="1">
    <source>
        <dbReference type="ARBA" id="ARBA00012513"/>
    </source>
</evidence>
<evidence type="ECO:0000256" key="6">
    <source>
        <dbReference type="ARBA" id="ARBA00022840"/>
    </source>
</evidence>
<evidence type="ECO:0000256" key="2">
    <source>
        <dbReference type="ARBA" id="ARBA00022527"/>
    </source>
</evidence>
<evidence type="ECO:0000256" key="9">
    <source>
        <dbReference type="SAM" id="MobiDB-lite"/>
    </source>
</evidence>
<dbReference type="VEuPathDB" id="FungiDB:SCHCODRAFT_02744124"/>
<feature type="compositionally biased region" description="Low complexity" evidence="9">
    <location>
        <begin position="1190"/>
        <end position="1209"/>
    </location>
</feature>
<feature type="compositionally biased region" description="Polar residues" evidence="9">
    <location>
        <begin position="685"/>
        <end position="719"/>
    </location>
</feature>
<dbReference type="eggNOG" id="KOG1989">
    <property type="taxonomic scope" value="Eukaryota"/>
</dbReference>
<keyword evidence="5" id="KW-0418">Kinase</keyword>
<evidence type="ECO:0000256" key="8">
    <source>
        <dbReference type="ARBA" id="ARBA00048679"/>
    </source>
</evidence>
<feature type="compositionally biased region" description="Polar residues" evidence="9">
    <location>
        <begin position="772"/>
        <end position="781"/>
    </location>
</feature>
<comment type="catalytic activity">
    <reaction evidence="7">
        <text>L-threonyl-[protein] + ATP = O-phospho-L-threonyl-[protein] + ADP + H(+)</text>
        <dbReference type="Rhea" id="RHEA:46608"/>
        <dbReference type="Rhea" id="RHEA-COMP:11060"/>
        <dbReference type="Rhea" id="RHEA-COMP:11605"/>
        <dbReference type="ChEBI" id="CHEBI:15378"/>
        <dbReference type="ChEBI" id="CHEBI:30013"/>
        <dbReference type="ChEBI" id="CHEBI:30616"/>
        <dbReference type="ChEBI" id="CHEBI:61977"/>
        <dbReference type="ChEBI" id="CHEBI:456216"/>
        <dbReference type="EC" id="2.7.11.1"/>
    </reaction>
</comment>
<reference evidence="11 12" key="1">
    <citation type="journal article" date="2010" name="Nat. Biotechnol.">
        <title>Genome sequence of the model mushroom Schizophyllum commune.</title>
        <authorList>
            <person name="Ohm R.A."/>
            <person name="de Jong J.F."/>
            <person name="Lugones L.G."/>
            <person name="Aerts A."/>
            <person name="Kothe E."/>
            <person name="Stajich J.E."/>
            <person name="de Vries R.P."/>
            <person name="Record E."/>
            <person name="Levasseur A."/>
            <person name="Baker S.E."/>
            <person name="Bartholomew K.A."/>
            <person name="Coutinho P.M."/>
            <person name="Erdmann S."/>
            <person name="Fowler T.J."/>
            <person name="Gathman A.C."/>
            <person name="Lombard V."/>
            <person name="Henrissat B."/>
            <person name="Knabe N."/>
            <person name="Kuees U."/>
            <person name="Lilly W.W."/>
            <person name="Lindquist E."/>
            <person name="Lucas S."/>
            <person name="Magnuson J.K."/>
            <person name="Piumi F."/>
            <person name="Raudaskoski M."/>
            <person name="Salamov A."/>
            <person name="Schmutz J."/>
            <person name="Schwarze F.W.M.R."/>
            <person name="vanKuyk P.A."/>
            <person name="Horton J.S."/>
            <person name="Grigoriev I.V."/>
            <person name="Woesten H.A.B."/>
        </authorList>
    </citation>
    <scope>NUCLEOTIDE SEQUENCE [LARGE SCALE GENOMIC DNA]</scope>
    <source>
        <strain evidence="12">H4-8 / FGSC 9210</strain>
    </source>
</reference>
<accession>D8PSF5</accession>
<feature type="compositionally biased region" description="Low complexity" evidence="9">
    <location>
        <begin position="988"/>
        <end position="1023"/>
    </location>
</feature>
<feature type="compositionally biased region" description="Polar residues" evidence="9">
    <location>
        <begin position="1155"/>
        <end position="1164"/>
    </location>
</feature>
<feature type="compositionally biased region" description="Low complexity" evidence="9">
    <location>
        <begin position="581"/>
        <end position="596"/>
    </location>
</feature>
<dbReference type="GO" id="GO:0004674">
    <property type="term" value="F:protein serine/threonine kinase activity"/>
    <property type="evidence" value="ECO:0007669"/>
    <property type="project" value="UniProtKB-KW"/>
</dbReference>
<dbReference type="EMBL" id="GL377302">
    <property type="protein sequence ID" value="EFJ02599.1"/>
    <property type="molecule type" value="Genomic_DNA"/>
</dbReference>
<feature type="compositionally biased region" description="Polar residues" evidence="9">
    <location>
        <begin position="470"/>
        <end position="484"/>
    </location>
</feature>
<feature type="region of interest" description="Disordered" evidence="9">
    <location>
        <begin position="549"/>
        <end position="1305"/>
    </location>
</feature>
<protein>
    <recommendedName>
        <fullName evidence="1">non-specific serine/threonine protein kinase</fullName>
        <ecNumber evidence="1">2.7.11.1</ecNumber>
    </recommendedName>
</protein>
<dbReference type="GO" id="GO:0005524">
    <property type="term" value="F:ATP binding"/>
    <property type="evidence" value="ECO:0007669"/>
    <property type="project" value="UniProtKB-KW"/>
</dbReference>
<evidence type="ECO:0000313" key="11">
    <source>
        <dbReference type="EMBL" id="EFJ02599.1"/>
    </source>
</evidence>
<gene>
    <name evidence="11" type="ORF">SCHCODRAFT_255665</name>
</gene>
<dbReference type="SMART" id="SM00220">
    <property type="entry name" value="S_TKc"/>
    <property type="match status" value="1"/>
</dbReference>
<evidence type="ECO:0000256" key="5">
    <source>
        <dbReference type="ARBA" id="ARBA00022777"/>
    </source>
</evidence>
<dbReference type="EC" id="2.7.11.1" evidence="1"/>
<keyword evidence="6" id="KW-0067">ATP-binding</keyword>
<dbReference type="Gene3D" id="1.10.510.10">
    <property type="entry name" value="Transferase(Phosphotransferase) domain 1"/>
    <property type="match status" value="1"/>
</dbReference>
<dbReference type="FunFam" id="1.10.510.10:FF:000853">
    <property type="entry name" value="Related to ARK1-Actin Regulating Kinase"/>
    <property type="match status" value="1"/>
</dbReference>
<dbReference type="PANTHER" id="PTHR22967">
    <property type="entry name" value="SERINE/THREONINE PROTEIN KINASE"/>
    <property type="match status" value="1"/>
</dbReference>
<name>D8PSF5_SCHCM</name>
<evidence type="ECO:0000256" key="3">
    <source>
        <dbReference type="ARBA" id="ARBA00022679"/>
    </source>
</evidence>
<dbReference type="SUPFAM" id="SSF56112">
    <property type="entry name" value="Protein kinase-like (PK-like)"/>
    <property type="match status" value="1"/>
</dbReference>
<dbReference type="HOGENOM" id="CLU_003223_0_0_1"/>
<sequence>MQAHQMYAHGQSNKGTLVPGQSIAVNKYTVQVERYLSQGGFAHVYLVRTATPVYGTTHHVLKRIAVANDAMLTEVKQEVDIMRLLRGHPNIVHLIDAAWHKLPNATYEVFILMEFCPGGGIIDMMNRRLRERLTEAEILQIFVDVCEGVAYMHNSRPPLLHRDLKVENILQSSPTSFKLCDFGSAATVRRPPTTMQEIRAVEADLNRHTTLQYRAPEMVDPYQRRPIDEKSDVWALGVLLYKLCYYTTPFEEHGPLAILNVQYRIPPYPVYSANMNALIASMLREHGTQRPSVFEVLNRVHALRGTKSPYNYVIPATQPLSPSASRIVSPLDNTISYRSSSQAKAAISSSPTKNPGVQARDKVLEAIAPMRRGRPAGHERSKSKSKSRPTTPSKEQANWLDGDFNAAEEKAWQAVSSQAGTPAKKPSSEDAWAVHANAPAAAPQANKTPGFGDDFAEKLWDSFDPKAKQQAANLGASNGPSMPSSLAPKATITPRAPSFGAANLRRAPTVSTRPKGDAFEGLGIASSNREPAPTLGEARKLRTGLAYMSSSATPSRDTGASNLGSSTANRPTPSPRPNYLSASTSQQQQQSDSRSPVPSPNLRPVNAGGWRPSPSPSAQGDGDAETRFPSLEELDKTFGSPGSEHPPSSSYQSSHMQALSSQYQSANAHHQPSSSPGNVRLPPLASSQPNLEMQRPSSSRTGTSSFLRPSGTPMGNNGVKSAHVTGVAMRDHDARGGSGDSMFGNARMSRMPLKESPTSPTRPPLTRKHRSSVSIKHSPQPSADDYSPSDNPPKLPPRRQQPMQQTDWLTGDDEAVERLPSNPTAASSSPIPIPANKNADAPRPVVRESPSKRASVMYMHVKQPSQGEQGLIPEPAPAPSPTPSPAPGIEATPSTASAYRERAERMFPALDIDTKPVVASPQPTGTTQSREEPPSSADEDGPEDAGGFQPMRKSNETPKARHKARQSSVHDLVDLWGGGLTSKEKEQQQQQQQQRPASSAAQKRRSAMPSLSGVPSASASPGPDSRRPPSPRKQHKESSSITSARQQAAAVPRSPGPASPMSARTNSSSRPQSMFLFPSQSPEMSSGNNSLAAPEGQKPRAGMRRTSISDMVQKYEAIGGKVRPVASPAPINTSAARPSGLRAPEQGGLRRDRSPTSPSFSMGNGNLPLPQDTTGRFTHASRSSSPTGLPSRYSPGPSPTSTGMPRSSPFMQNRELKQETELPYKPRVRKPSATPSAGVARPDPPSRKQSEDSPEPYQGVGKLIQQWQRKQEESDPSRDNKRGGNGSGGLVAGRRAALVGASGRG</sequence>
<feature type="region of interest" description="Disordered" evidence="9">
    <location>
        <begin position="366"/>
        <end position="398"/>
    </location>
</feature>
<feature type="compositionally biased region" description="Polar residues" evidence="9">
    <location>
        <begin position="1062"/>
        <end position="1091"/>
    </location>
</feature>
<feature type="compositionally biased region" description="Basic and acidic residues" evidence="9">
    <location>
        <begin position="1214"/>
        <end position="1224"/>
    </location>
</feature>
<feature type="region of interest" description="Disordered" evidence="9">
    <location>
        <begin position="411"/>
        <end position="430"/>
    </location>
</feature>
<evidence type="ECO:0000256" key="4">
    <source>
        <dbReference type="ARBA" id="ARBA00022741"/>
    </source>
</evidence>
<feature type="compositionally biased region" description="Pro residues" evidence="9">
    <location>
        <begin position="874"/>
        <end position="886"/>
    </location>
</feature>
<evidence type="ECO:0000313" key="12">
    <source>
        <dbReference type="Proteomes" id="UP000007431"/>
    </source>
</evidence>
<feature type="compositionally biased region" description="Polar residues" evidence="9">
    <location>
        <begin position="662"/>
        <end position="677"/>
    </location>
</feature>
<keyword evidence="12" id="KW-1185">Reference proteome</keyword>
<feature type="compositionally biased region" description="Low complexity" evidence="9">
    <location>
        <begin position="820"/>
        <end position="836"/>
    </location>
</feature>
<dbReference type="InterPro" id="IPR000719">
    <property type="entry name" value="Prot_kinase_dom"/>
</dbReference>
<dbReference type="InterPro" id="IPR011009">
    <property type="entry name" value="Kinase-like_dom_sf"/>
</dbReference>
<feature type="compositionally biased region" description="Low complexity" evidence="9">
    <location>
        <begin position="639"/>
        <end position="661"/>
    </location>
</feature>
<proteinExistence type="predicted"/>
<keyword evidence="4" id="KW-0547">Nucleotide-binding</keyword>
<feature type="compositionally biased region" description="Polar residues" evidence="9">
    <location>
        <begin position="549"/>
        <end position="571"/>
    </location>
</feature>
<dbReference type="GO" id="GO:0007015">
    <property type="term" value="P:actin filament organization"/>
    <property type="evidence" value="ECO:0007669"/>
    <property type="project" value="TreeGrafter"/>
</dbReference>
<dbReference type="OMA" id="PEMIDVH"/>
<feature type="region of interest" description="Disordered" evidence="9">
    <location>
        <begin position="469"/>
        <end position="535"/>
    </location>
</feature>
<dbReference type="GO" id="GO:0000147">
    <property type="term" value="P:actin cortical patch assembly"/>
    <property type="evidence" value="ECO:0007669"/>
    <property type="project" value="TreeGrafter"/>
</dbReference>
<comment type="catalytic activity">
    <reaction evidence="8">
        <text>L-seryl-[protein] + ATP = O-phospho-L-seryl-[protein] + ADP + H(+)</text>
        <dbReference type="Rhea" id="RHEA:17989"/>
        <dbReference type="Rhea" id="RHEA-COMP:9863"/>
        <dbReference type="Rhea" id="RHEA-COMP:11604"/>
        <dbReference type="ChEBI" id="CHEBI:15378"/>
        <dbReference type="ChEBI" id="CHEBI:29999"/>
        <dbReference type="ChEBI" id="CHEBI:30616"/>
        <dbReference type="ChEBI" id="CHEBI:83421"/>
        <dbReference type="ChEBI" id="CHEBI:456216"/>
        <dbReference type="EC" id="2.7.11.1"/>
    </reaction>
</comment>
<feature type="domain" description="Protein kinase" evidence="10">
    <location>
        <begin position="30"/>
        <end position="304"/>
    </location>
</feature>
<dbReference type="STRING" id="578458.D8PSF5"/>
<dbReference type="Proteomes" id="UP000007431">
    <property type="component" value="Unassembled WGS sequence"/>
</dbReference>
<feature type="compositionally biased region" description="Basic and acidic residues" evidence="9">
    <location>
        <begin position="1269"/>
        <end position="1282"/>
    </location>
</feature>
<evidence type="ECO:0000259" key="10">
    <source>
        <dbReference type="PROSITE" id="PS50011"/>
    </source>
</evidence>
<organism evidence="12">
    <name type="scientific">Schizophyllum commune (strain H4-8 / FGSC 9210)</name>
    <name type="common">Split gill fungus</name>
    <dbReference type="NCBI Taxonomy" id="578458"/>
    <lineage>
        <taxon>Eukaryota</taxon>
        <taxon>Fungi</taxon>
        <taxon>Dikarya</taxon>
        <taxon>Basidiomycota</taxon>
        <taxon>Agaricomycotina</taxon>
        <taxon>Agaricomycetes</taxon>
        <taxon>Agaricomycetidae</taxon>
        <taxon>Agaricales</taxon>
        <taxon>Schizophyllaceae</taxon>
        <taxon>Schizophyllum</taxon>
    </lineage>
</organism>
<dbReference type="InParanoid" id="D8PSF5"/>
<dbReference type="Pfam" id="PF00069">
    <property type="entry name" value="Pkinase"/>
    <property type="match status" value="1"/>
</dbReference>
<feature type="compositionally biased region" description="Polar residues" evidence="9">
    <location>
        <begin position="1171"/>
        <end position="1188"/>
    </location>
</feature>
<evidence type="ECO:0000256" key="7">
    <source>
        <dbReference type="ARBA" id="ARBA00047899"/>
    </source>
</evidence>
<dbReference type="CDD" id="cd14037">
    <property type="entry name" value="STKc_NAK_like"/>
    <property type="match status" value="1"/>
</dbReference>
<dbReference type="PANTHER" id="PTHR22967:SF57">
    <property type="entry name" value="AUXILIN, ISOFORM A-RELATED"/>
    <property type="match status" value="1"/>
</dbReference>
<dbReference type="PROSITE" id="PS50011">
    <property type="entry name" value="PROTEIN_KINASE_DOM"/>
    <property type="match status" value="1"/>
</dbReference>
<keyword evidence="2" id="KW-0723">Serine/threonine-protein kinase</keyword>